<keyword evidence="6 7" id="KW-0472">Membrane</keyword>
<dbReference type="InterPro" id="IPR003362">
    <property type="entry name" value="Bact_transf"/>
</dbReference>
<accession>A0ABZ0IGG8</accession>
<name>A0ABZ0IGG8_9GAMM</name>
<dbReference type="EMBL" id="CP136865">
    <property type="protein sequence ID" value="WOJ97793.1"/>
    <property type="molecule type" value="Genomic_DNA"/>
</dbReference>
<evidence type="ECO:0000313" key="10">
    <source>
        <dbReference type="Proteomes" id="UP001626549"/>
    </source>
</evidence>
<evidence type="ECO:0000259" key="8">
    <source>
        <dbReference type="Pfam" id="PF02397"/>
    </source>
</evidence>
<evidence type="ECO:0000313" key="9">
    <source>
        <dbReference type="EMBL" id="WOJ97793.1"/>
    </source>
</evidence>
<evidence type="ECO:0000256" key="4">
    <source>
        <dbReference type="ARBA" id="ARBA00022692"/>
    </source>
</evidence>
<protein>
    <submittedName>
        <fullName evidence="9">Exopolysaccharide biosynthesis polyprenyl glycosylphosphotransferase</fullName>
    </submittedName>
</protein>
<organism evidence="9 10">
    <name type="scientific">Congregibacter brevis</name>
    <dbReference type="NCBI Taxonomy" id="3081201"/>
    <lineage>
        <taxon>Bacteria</taxon>
        <taxon>Pseudomonadati</taxon>
        <taxon>Pseudomonadota</taxon>
        <taxon>Gammaproteobacteria</taxon>
        <taxon>Cellvibrionales</taxon>
        <taxon>Halieaceae</taxon>
        <taxon>Congregibacter</taxon>
    </lineage>
</organism>
<comment type="similarity">
    <text evidence="2">Belongs to the bacterial sugar transferase family.</text>
</comment>
<keyword evidence="10" id="KW-1185">Reference proteome</keyword>
<reference evidence="9 10" key="1">
    <citation type="submission" date="2023-10" db="EMBL/GenBank/DDBJ databases">
        <title>Two novel species belonging to the OM43/NOR5 clade.</title>
        <authorList>
            <person name="Park M."/>
        </authorList>
    </citation>
    <scope>NUCLEOTIDE SEQUENCE [LARGE SCALE GENOMIC DNA]</scope>
    <source>
        <strain evidence="9 10">IMCC45268</strain>
    </source>
</reference>
<evidence type="ECO:0000256" key="1">
    <source>
        <dbReference type="ARBA" id="ARBA00004141"/>
    </source>
</evidence>
<dbReference type="InterPro" id="IPR017475">
    <property type="entry name" value="EPS_sugar_tfrase"/>
</dbReference>
<dbReference type="Pfam" id="PF02397">
    <property type="entry name" value="Bac_transf"/>
    <property type="match status" value="1"/>
</dbReference>
<dbReference type="RefSeq" id="WP_407328816.1">
    <property type="nucleotide sequence ID" value="NZ_CP136865.1"/>
</dbReference>
<evidence type="ECO:0000256" key="2">
    <source>
        <dbReference type="ARBA" id="ARBA00006464"/>
    </source>
</evidence>
<sequence length="232" mass="26221">MSVLTQPGEVITAGTQVLASSYTGWLRDAHDGLYPIVKRSIDLLVSSVALLLLFPLLLLTALAVKLESPGPVLFSQTRIGRRGRPFKCWKFRSMYTDAEARKTELQAHNEMHGGMTFKMKHDPRITRIGRFIRKASIDELPQLWNVWIGEMSLVGPRPPVPAEVAQYTAMDRLRLSVKPGITCIWQVSGRSDIPFDEQVQLDIRYIHERSLWMDIRLLLATVPAVLLARGAY</sequence>
<feature type="transmembrane region" description="Helical" evidence="7">
    <location>
        <begin position="43"/>
        <end position="64"/>
    </location>
</feature>
<keyword evidence="3" id="KW-0808">Transferase</keyword>
<keyword evidence="5 7" id="KW-1133">Transmembrane helix</keyword>
<evidence type="ECO:0000256" key="3">
    <source>
        <dbReference type="ARBA" id="ARBA00022679"/>
    </source>
</evidence>
<gene>
    <name evidence="9" type="ORF">R0137_04255</name>
</gene>
<dbReference type="PANTHER" id="PTHR30576:SF10">
    <property type="entry name" value="SLL5057 PROTEIN"/>
    <property type="match status" value="1"/>
</dbReference>
<evidence type="ECO:0000256" key="5">
    <source>
        <dbReference type="ARBA" id="ARBA00022989"/>
    </source>
</evidence>
<feature type="domain" description="Bacterial sugar transferase" evidence="8">
    <location>
        <begin position="38"/>
        <end position="226"/>
    </location>
</feature>
<proteinExistence type="inferred from homology"/>
<dbReference type="PANTHER" id="PTHR30576">
    <property type="entry name" value="COLANIC BIOSYNTHESIS UDP-GLUCOSE LIPID CARRIER TRANSFERASE"/>
    <property type="match status" value="1"/>
</dbReference>
<evidence type="ECO:0000256" key="7">
    <source>
        <dbReference type="SAM" id="Phobius"/>
    </source>
</evidence>
<comment type="subcellular location">
    <subcellularLocation>
        <location evidence="1">Membrane</location>
        <topology evidence="1">Multi-pass membrane protein</topology>
    </subcellularLocation>
</comment>
<dbReference type="NCBIfam" id="TIGR03025">
    <property type="entry name" value="EPS_sugtrans"/>
    <property type="match status" value="1"/>
</dbReference>
<dbReference type="Proteomes" id="UP001626549">
    <property type="component" value="Chromosome"/>
</dbReference>
<evidence type="ECO:0000256" key="6">
    <source>
        <dbReference type="ARBA" id="ARBA00023136"/>
    </source>
</evidence>
<keyword evidence="4 7" id="KW-0812">Transmembrane</keyword>